<keyword evidence="2" id="KW-1185">Reference proteome</keyword>
<organism evidence="1 2">
    <name type="scientific">Fructilactobacillus fructivorans</name>
    <dbReference type="NCBI Taxonomy" id="1614"/>
    <lineage>
        <taxon>Bacteria</taxon>
        <taxon>Bacillati</taxon>
        <taxon>Bacillota</taxon>
        <taxon>Bacilli</taxon>
        <taxon>Lactobacillales</taxon>
        <taxon>Lactobacillaceae</taxon>
        <taxon>Fructilactobacillus</taxon>
    </lineage>
</organism>
<dbReference type="InterPro" id="IPR024524">
    <property type="entry name" value="DUF3800"/>
</dbReference>
<name>A0A0C1M7L8_9LACO</name>
<reference evidence="1 2" key="1">
    <citation type="submission" date="2014-06" db="EMBL/GenBank/DDBJ databases">
        <title>Functional and comparative genomic analyses of the Drosophila gut microbiota identify candidate symbiosis factors.</title>
        <authorList>
            <person name="Newell P.D."/>
            <person name="Chaston J.M."/>
            <person name="Douglas A.E."/>
        </authorList>
    </citation>
    <scope>NUCLEOTIDE SEQUENCE [LARGE SCALE GENOMIC DNA]</scope>
    <source>
        <strain evidence="1 2">DmCS_002</strain>
    </source>
</reference>
<sequence length="225" mass="26378">MYMVRSVDIIDLYIDESGNLGAQGRYFTIAGICCENRQQSKKLKNKIKKCSRKAKGKFNNCYTNNGEVKSAECNIIIKDYYYRSISNIISSIYYVVVDLEQVYGNLRDHQNILYNYLLSFLVRDILKDYDNLSNLKIHLDNRTIKVGHEKTFGEYIKQKVWGDFNRPFVNINVEYVDSQRNYKIQAADFVVNNINSHYLYGKNIDSNLTKVIKKKCKFPYKTFGK</sequence>
<dbReference type="AlphaFoldDB" id="A0A0C1M7L8"/>
<dbReference type="OrthoDB" id="2087731at2"/>
<dbReference type="Proteomes" id="UP000031397">
    <property type="component" value="Unassembled WGS sequence"/>
</dbReference>
<dbReference type="Pfam" id="PF12686">
    <property type="entry name" value="DUF3800"/>
    <property type="match status" value="1"/>
</dbReference>
<dbReference type="EMBL" id="JOJZ01000009">
    <property type="protein sequence ID" value="KID42459.1"/>
    <property type="molecule type" value="Genomic_DNA"/>
</dbReference>
<dbReference type="PATRIC" id="fig|1614.7.peg.378"/>
<protein>
    <recommendedName>
        <fullName evidence="3">DUF3800 domain-containing protein</fullName>
    </recommendedName>
</protein>
<evidence type="ECO:0000313" key="2">
    <source>
        <dbReference type="Proteomes" id="UP000031397"/>
    </source>
</evidence>
<evidence type="ECO:0008006" key="3">
    <source>
        <dbReference type="Google" id="ProtNLM"/>
    </source>
</evidence>
<proteinExistence type="predicted"/>
<gene>
    <name evidence="1" type="ORF">LfDm3_0388</name>
</gene>
<accession>A0A0C1M7L8</accession>
<comment type="caution">
    <text evidence="1">The sequence shown here is derived from an EMBL/GenBank/DDBJ whole genome shotgun (WGS) entry which is preliminary data.</text>
</comment>
<evidence type="ECO:0000313" key="1">
    <source>
        <dbReference type="EMBL" id="KID42459.1"/>
    </source>
</evidence>